<dbReference type="AlphaFoldDB" id="A0A9P3L7L6"/>
<protein>
    <submittedName>
        <fullName evidence="2">Uncharacterized protein</fullName>
    </submittedName>
</protein>
<dbReference type="OrthoDB" id="5584028at2759"/>
<organism evidence="2 3">
    <name type="scientific">Phanerochaete sordida</name>
    <dbReference type="NCBI Taxonomy" id="48140"/>
    <lineage>
        <taxon>Eukaryota</taxon>
        <taxon>Fungi</taxon>
        <taxon>Dikarya</taxon>
        <taxon>Basidiomycota</taxon>
        <taxon>Agaricomycotina</taxon>
        <taxon>Agaricomycetes</taxon>
        <taxon>Polyporales</taxon>
        <taxon>Phanerochaetaceae</taxon>
        <taxon>Phanerochaete</taxon>
    </lineage>
</organism>
<dbReference type="Proteomes" id="UP000703269">
    <property type="component" value="Unassembled WGS sequence"/>
</dbReference>
<accession>A0A9P3L7L6</accession>
<comment type="caution">
    <text evidence="2">The sequence shown here is derived from an EMBL/GenBank/DDBJ whole genome shotgun (WGS) entry which is preliminary data.</text>
</comment>
<dbReference type="PANTHER" id="PTHR37852:SF1">
    <property type="entry name" value="HIG1 DOMAIN-CONTAINING PROTEIN"/>
    <property type="match status" value="1"/>
</dbReference>
<reference evidence="2 3" key="1">
    <citation type="submission" date="2021-08" db="EMBL/GenBank/DDBJ databases">
        <title>Draft Genome Sequence of Phanerochaete sordida strain YK-624.</title>
        <authorList>
            <person name="Mori T."/>
            <person name="Dohra H."/>
            <person name="Suzuki T."/>
            <person name="Kawagishi H."/>
            <person name="Hirai H."/>
        </authorList>
    </citation>
    <scope>NUCLEOTIDE SEQUENCE [LARGE SCALE GENOMIC DNA]</scope>
    <source>
        <strain evidence="2 3">YK-624</strain>
    </source>
</reference>
<keyword evidence="1" id="KW-0812">Transmembrane</keyword>
<sequence length="207" mass="22142">MSALSSGAAPDDESSNKPQQIHIHIPPRFYLLPGTAIILGTTIGLFRGSRRASLRFLAENVHRPPTTVQGWYLYQKTKNYRVILGGLKEAGADALRLGTSAAAWVCFEEGAARLGEDVANFKEVIAGLGTSVVFSLAYRLPRKAAGRAAILGLMIGGSLRGLQWAQAQLRVNAIERAESLESAVAEGRAETLEGIQEGTEAVTGRRA</sequence>
<evidence type="ECO:0000256" key="1">
    <source>
        <dbReference type="SAM" id="Phobius"/>
    </source>
</evidence>
<dbReference type="PANTHER" id="PTHR37852">
    <property type="entry name" value="YALI0B21208P"/>
    <property type="match status" value="1"/>
</dbReference>
<keyword evidence="1" id="KW-1133">Transmembrane helix</keyword>
<evidence type="ECO:0000313" key="3">
    <source>
        <dbReference type="Proteomes" id="UP000703269"/>
    </source>
</evidence>
<dbReference type="EMBL" id="BPQB01000001">
    <property type="protein sequence ID" value="GJE84118.1"/>
    <property type="molecule type" value="Genomic_DNA"/>
</dbReference>
<keyword evidence="3" id="KW-1185">Reference proteome</keyword>
<name>A0A9P3L7L6_9APHY</name>
<gene>
    <name evidence="2" type="ORF">PsYK624_001930</name>
</gene>
<feature type="transmembrane region" description="Helical" evidence="1">
    <location>
        <begin position="29"/>
        <end position="46"/>
    </location>
</feature>
<evidence type="ECO:0000313" key="2">
    <source>
        <dbReference type="EMBL" id="GJE84118.1"/>
    </source>
</evidence>
<keyword evidence="1" id="KW-0472">Membrane</keyword>
<proteinExistence type="predicted"/>